<reference evidence="3 4" key="1">
    <citation type="submission" date="2019-01" db="EMBL/GenBank/DDBJ databases">
        <title>Sequencing of cultivated peanut Arachis hypogaea provides insights into genome evolution and oil improvement.</title>
        <authorList>
            <person name="Chen X."/>
        </authorList>
    </citation>
    <scope>NUCLEOTIDE SEQUENCE [LARGE SCALE GENOMIC DNA]</scope>
    <source>
        <strain evidence="4">cv. Fuhuasheng</strain>
        <tissue evidence="3">Leaves</tissue>
    </source>
</reference>
<accession>A0A444YSL7</accession>
<organism evidence="3 4">
    <name type="scientific">Arachis hypogaea</name>
    <name type="common">Peanut</name>
    <dbReference type="NCBI Taxonomy" id="3818"/>
    <lineage>
        <taxon>Eukaryota</taxon>
        <taxon>Viridiplantae</taxon>
        <taxon>Streptophyta</taxon>
        <taxon>Embryophyta</taxon>
        <taxon>Tracheophyta</taxon>
        <taxon>Spermatophyta</taxon>
        <taxon>Magnoliopsida</taxon>
        <taxon>eudicotyledons</taxon>
        <taxon>Gunneridae</taxon>
        <taxon>Pentapetalae</taxon>
        <taxon>rosids</taxon>
        <taxon>fabids</taxon>
        <taxon>Fabales</taxon>
        <taxon>Fabaceae</taxon>
        <taxon>Papilionoideae</taxon>
        <taxon>50 kb inversion clade</taxon>
        <taxon>dalbergioids sensu lato</taxon>
        <taxon>Dalbergieae</taxon>
        <taxon>Pterocarpus clade</taxon>
        <taxon>Arachis</taxon>
    </lineage>
</organism>
<dbReference type="GO" id="GO:0010073">
    <property type="term" value="P:meristem maintenance"/>
    <property type="evidence" value="ECO:0007669"/>
    <property type="project" value="InterPro"/>
</dbReference>
<feature type="region of interest" description="Disordered" evidence="1">
    <location>
        <begin position="482"/>
        <end position="530"/>
    </location>
</feature>
<comment type="caution">
    <text evidence="3">The sequence shown here is derived from an EMBL/GenBank/DDBJ whole genome shotgun (WGS) entry which is preliminary data.</text>
</comment>
<keyword evidence="4" id="KW-1185">Reference proteome</keyword>
<feature type="region of interest" description="Disordered" evidence="1">
    <location>
        <begin position="544"/>
        <end position="577"/>
    </location>
</feature>
<dbReference type="EMBL" id="SDMP01000016">
    <property type="protein sequence ID" value="RYR04920.1"/>
    <property type="molecule type" value="Genomic_DNA"/>
</dbReference>
<dbReference type="AlphaFoldDB" id="A0A444YSL7"/>
<gene>
    <name evidence="3" type="ORF">Ahy_B06g084730</name>
</gene>
<evidence type="ECO:0000313" key="3">
    <source>
        <dbReference type="EMBL" id="RYR04920.1"/>
    </source>
</evidence>
<evidence type="ECO:0000313" key="4">
    <source>
        <dbReference type="Proteomes" id="UP000289738"/>
    </source>
</evidence>
<feature type="domain" description="Aminotransferase-like plant mobile" evidence="2">
    <location>
        <begin position="77"/>
        <end position="323"/>
    </location>
</feature>
<protein>
    <recommendedName>
        <fullName evidence="2">Aminotransferase-like plant mobile domain-containing protein</fullName>
    </recommendedName>
</protein>
<evidence type="ECO:0000256" key="1">
    <source>
        <dbReference type="SAM" id="MobiDB-lite"/>
    </source>
</evidence>
<dbReference type="InterPro" id="IPR044824">
    <property type="entry name" value="MAIN-like"/>
</dbReference>
<dbReference type="InterPro" id="IPR019557">
    <property type="entry name" value="AminoTfrase-like_pln_mobile"/>
</dbReference>
<feature type="region of interest" description="Disordered" evidence="1">
    <location>
        <begin position="365"/>
        <end position="392"/>
    </location>
</feature>
<proteinExistence type="predicted"/>
<dbReference type="Proteomes" id="UP000289738">
    <property type="component" value="Chromosome B06"/>
</dbReference>
<name>A0A444YSL7_ARAHY</name>
<feature type="compositionally biased region" description="Basic residues" evidence="1">
    <location>
        <begin position="368"/>
        <end position="378"/>
    </location>
</feature>
<evidence type="ECO:0000259" key="2">
    <source>
        <dbReference type="Pfam" id="PF10536"/>
    </source>
</evidence>
<dbReference type="PANTHER" id="PTHR46033:SF8">
    <property type="entry name" value="PROTEIN MAINTENANCE OF MERISTEMS-LIKE"/>
    <property type="match status" value="1"/>
</dbReference>
<dbReference type="Pfam" id="PF10536">
    <property type="entry name" value="PMD"/>
    <property type="match status" value="1"/>
</dbReference>
<sequence>MSGSGINVEENLNRLDEFHISAHLHVKPARVLTPHGTLVDVFSIDEADPSMEVRRQMLEPSRLQQMPLDSPEEALVRYARCYIMYLLGGVLRPDKANNTVHVRYLPLLANYEAISTYSWGSAVLCWLYRGMCLATDYNVEGMSGCHTLLMSWIYFRLPFWALDVMSSYTFPLATTWAGKRGKNDYAEQRLQRHRLRLDNLKVDEFVWMPYRDARILSRVPADFLGAPHGDFYTAVVPLILFRWIEIVNIDRVMRQFGGKQGPPNPPLNIDTFHRQSARNDDEWWPIRLQTWFEVWANRRTVSYRLEIDRADTLHPSHDYYRWYCSRTKRFLSPPEAFHDPRGDDIPREAPAEYGRGPVVQLPAVPQDRRRHRSRRGRHQAVGADEMHVPDSPVPDPGQVNVWSQQEHRQVEVNFPGDVYCPQPFVAEDPFQSSTVHQYMPYNSTYEEGGSSQGGGTQDLIDHMDRVGWTNFSSLFDGLDQFIPSQASPRTPTDLGLALRPSDSGSHPPVGRRRSVSVGDTAGSQMHPFEPSLLDGRRLLYAGADDVGEEAQAGRPRRDTRAPSYGTGGRLGHAGHHH</sequence>
<dbReference type="PANTHER" id="PTHR46033">
    <property type="entry name" value="PROTEIN MAIN-LIKE 2"/>
    <property type="match status" value="1"/>
</dbReference>